<dbReference type="EMBL" id="JASPKZ010009812">
    <property type="protein sequence ID" value="KAJ9575946.1"/>
    <property type="molecule type" value="Genomic_DNA"/>
</dbReference>
<dbReference type="Proteomes" id="UP001233999">
    <property type="component" value="Unassembled WGS sequence"/>
</dbReference>
<feature type="non-terminal residue" evidence="1">
    <location>
        <position position="1"/>
    </location>
</feature>
<proteinExistence type="predicted"/>
<protein>
    <submittedName>
        <fullName evidence="1">Uncharacterized protein</fullName>
    </submittedName>
</protein>
<name>A0AAD7Z8M7_DIPPU</name>
<organism evidence="1 2">
    <name type="scientific">Diploptera punctata</name>
    <name type="common">Pacific beetle cockroach</name>
    <dbReference type="NCBI Taxonomy" id="6984"/>
    <lineage>
        <taxon>Eukaryota</taxon>
        <taxon>Metazoa</taxon>
        <taxon>Ecdysozoa</taxon>
        <taxon>Arthropoda</taxon>
        <taxon>Hexapoda</taxon>
        <taxon>Insecta</taxon>
        <taxon>Pterygota</taxon>
        <taxon>Neoptera</taxon>
        <taxon>Polyneoptera</taxon>
        <taxon>Dictyoptera</taxon>
        <taxon>Blattodea</taxon>
        <taxon>Blaberoidea</taxon>
        <taxon>Blaberidae</taxon>
        <taxon>Diplopterinae</taxon>
        <taxon>Diploptera</taxon>
    </lineage>
</organism>
<accession>A0AAD7Z8M7</accession>
<reference evidence="1" key="1">
    <citation type="journal article" date="2023" name="IScience">
        <title>Live-bearing cockroach genome reveals convergent evolutionary mechanisms linked to viviparity in insects and beyond.</title>
        <authorList>
            <person name="Fouks B."/>
            <person name="Harrison M.C."/>
            <person name="Mikhailova A.A."/>
            <person name="Marchal E."/>
            <person name="English S."/>
            <person name="Carruthers M."/>
            <person name="Jennings E.C."/>
            <person name="Chiamaka E.L."/>
            <person name="Frigard R.A."/>
            <person name="Pippel M."/>
            <person name="Attardo G.M."/>
            <person name="Benoit J.B."/>
            <person name="Bornberg-Bauer E."/>
            <person name="Tobe S.S."/>
        </authorList>
    </citation>
    <scope>NUCLEOTIDE SEQUENCE</scope>
    <source>
        <strain evidence="1">Stay&amp;Tobe</strain>
    </source>
</reference>
<dbReference type="AlphaFoldDB" id="A0AAD7Z8M7"/>
<feature type="non-terminal residue" evidence="1">
    <location>
        <position position="83"/>
    </location>
</feature>
<evidence type="ECO:0000313" key="2">
    <source>
        <dbReference type="Proteomes" id="UP001233999"/>
    </source>
</evidence>
<reference evidence="1" key="2">
    <citation type="submission" date="2023-05" db="EMBL/GenBank/DDBJ databases">
        <authorList>
            <person name="Fouks B."/>
        </authorList>
    </citation>
    <scope>NUCLEOTIDE SEQUENCE</scope>
    <source>
        <strain evidence="1">Stay&amp;Tobe</strain>
        <tissue evidence="1">Testes</tissue>
    </source>
</reference>
<keyword evidence="2" id="KW-1185">Reference proteome</keyword>
<sequence>HKRKNPPCCQFSSSPLILLTSDEENPTILVRLFVLLLYISLSFEKYEKIVQIRTSSVTSVIKATIELEFHYQNLFNHFRYMRA</sequence>
<evidence type="ECO:0000313" key="1">
    <source>
        <dbReference type="EMBL" id="KAJ9575946.1"/>
    </source>
</evidence>
<comment type="caution">
    <text evidence="1">The sequence shown here is derived from an EMBL/GenBank/DDBJ whole genome shotgun (WGS) entry which is preliminary data.</text>
</comment>
<gene>
    <name evidence="1" type="ORF">L9F63_007173</name>
</gene>